<dbReference type="Pfam" id="PF13202">
    <property type="entry name" value="EF-hand_5"/>
    <property type="match status" value="2"/>
</dbReference>
<dbReference type="Gene3D" id="1.10.238.10">
    <property type="entry name" value="EF-hand"/>
    <property type="match status" value="1"/>
</dbReference>
<comment type="caution">
    <text evidence="2">The sequence shown here is derived from an EMBL/GenBank/DDBJ whole genome shotgun (WGS) entry which is preliminary data.</text>
</comment>
<feature type="domain" description="EF-hand" evidence="1">
    <location>
        <begin position="67"/>
        <end position="92"/>
    </location>
</feature>
<accession>A0A7W3THL6</accession>
<dbReference type="InterPro" id="IPR011992">
    <property type="entry name" value="EF-hand-dom_pair"/>
</dbReference>
<keyword evidence="3" id="KW-1185">Reference proteome</keyword>
<feature type="domain" description="EF-hand" evidence="1">
    <location>
        <begin position="93"/>
        <end position="128"/>
    </location>
</feature>
<proteinExistence type="predicted"/>
<dbReference type="RefSeq" id="WP_182608282.1">
    <property type="nucleotide sequence ID" value="NZ_VKHT01001304.1"/>
</dbReference>
<dbReference type="EMBL" id="VKHT01001304">
    <property type="protein sequence ID" value="MBB0247027.1"/>
    <property type="molecule type" value="Genomic_DNA"/>
</dbReference>
<dbReference type="AlphaFoldDB" id="A0A7W3THL6"/>
<reference evidence="3" key="1">
    <citation type="submission" date="2019-10" db="EMBL/GenBank/DDBJ databases">
        <title>Streptomyces sp. nov., a novel actinobacterium isolated from alkaline environment.</title>
        <authorList>
            <person name="Golinska P."/>
        </authorList>
    </citation>
    <scope>NUCLEOTIDE SEQUENCE [LARGE SCALE GENOMIC DNA]</scope>
    <source>
        <strain evidence="3">DSM 42118</strain>
    </source>
</reference>
<dbReference type="CDD" id="cd00051">
    <property type="entry name" value="EFh"/>
    <property type="match status" value="1"/>
</dbReference>
<dbReference type="SMART" id="SM00054">
    <property type="entry name" value="EFh"/>
    <property type="match status" value="3"/>
</dbReference>
<dbReference type="InterPro" id="IPR018247">
    <property type="entry name" value="EF_Hand_1_Ca_BS"/>
</dbReference>
<name>A0A7W3THL6_9ACTN</name>
<sequence length="169" mass="18567">PSADTEEGRRAAREFFRRVLDQTGDGYLDWPDLAAMARELSTRLDLDEPEETRLYDAFAAWWRELQAALDTDGDGRVDADEYAAGVPSLAGPALIRVAEVLFDATDKDGNGTIDADEYRALFRTAFHRDPTTTDGTGGTYGRSAFVGDFLSFMSGRRTSAPYDPLLADA</sequence>
<feature type="domain" description="EF-hand" evidence="1">
    <location>
        <begin position="7"/>
        <end position="43"/>
    </location>
</feature>
<evidence type="ECO:0000259" key="1">
    <source>
        <dbReference type="PROSITE" id="PS50222"/>
    </source>
</evidence>
<protein>
    <submittedName>
        <fullName evidence="2">Calcium-binding protein</fullName>
    </submittedName>
</protein>
<feature type="non-terminal residue" evidence="2">
    <location>
        <position position="1"/>
    </location>
</feature>
<dbReference type="SUPFAM" id="SSF47473">
    <property type="entry name" value="EF-hand"/>
    <property type="match status" value="1"/>
</dbReference>
<organism evidence="2 3">
    <name type="scientific">Streptomyces alkaliphilus</name>
    <dbReference type="NCBI Taxonomy" id="1472722"/>
    <lineage>
        <taxon>Bacteria</taxon>
        <taxon>Bacillati</taxon>
        <taxon>Actinomycetota</taxon>
        <taxon>Actinomycetes</taxon>
        <taxon>Kitasatosporales</taxon>
        <taxon>Streptomycetaceae</taxon>
        <taxon>Streptomyces</taxon>
    </lineage>
</organism>
<gene>
    <name evidence="2" type="ORF">FNQ90_23615</name>
</gene>
<dbReference type="InterPro" id="IPR002048">
    <property type="entry name" value="EF_hand_dom"/>
</dbReference>
<dbReference type="GO" id="GO:0005509">
    <property type="term" value="F:calcium ion binding"/>
    <property type="evidence" value="ECO:0007669"/>
    <property type="project" value="InterPro"/>
</dbReference>
<dbReference type="PROSITE" id="PS50222">
    <property type="entry name" value="EF_HAND_2"/>
    <property type="match status" value="3"/>
</dbReference>
<evidence type="ECO:0000313" key="3">
    <source>
        <dbReference type="Proteomes" id="UP000538929"/>
    </source>
</evidence>
<dbReference type="PROSITE" id="PS00018">
    <property type="entry name" value="EF_HAND_1"/>
    <property type="match status" value="2"/>
</dbReference>
<evidence type="ECO:0000313" key="2">
    <source>
        <dbReference type="EMBL" id="MBB0247027.1"/>
    </source>
</evidence>
<dbReference type="Proteomes" id="UP000538929">
    <property type="component" value="Unassembled WGS sequence"/>
</dbReference>